<keyword evidence="2" id="KW-0238">DNA-binding</keyword>
<dbReference type="SMART" id="SM00448">
    <property type="entry name" value="REC"/>
    <property type="match status" value="1"/>
</dbReference>
<dbReference type="PRINTS" id="PR00038">
    <property type="entry name" value="HTHLUXR"/>
</dbReference>
<dbReference type="PROSITE" id="PS50110">
    <property type="entry name" value="RESPONSE_REGULATORY"/>
    <property type="match status" value="1"/>
</dbReference>
<accession>A0ABT3FTU8</accession>
<protein>
    <submittedName>
        <fullName evidence="6">Response regulator transcription factor</fullName>
    </submittedName>
</protein>
<dbReference type="Pfam" id="PF00196">
    <property type="entry name" value="GerE"/>
    <property type="match status" value="1"/>
</dbReference>
<sequence>MNSTSTTPIRIWICEDHANFAKQISRLIASEDDLECEKAFNHPDDLMAEFNFCAQPPDLLMLDLGLPGKDGLQVLREVKAKFPEQRIVILTSFDDRERVYRAICNGAAGYLLKTADPDDILNGIRDVMRGSAALSSPIASMILEGFAKHGPVEETEPLTSREEEVLRLLVKGFIKKEIAEQLDISQHTVDMHLRAVYRKLHVRTQTEAVSKALRKGLV</sequence>
<dbReference type="PANTHER" id="PTHR43214">
    <property type="entry name" value="TWO-COMPONENT RESPONSE REGULATOR"/>
    <property type="match status" value="1"/>
</dbReference>
<dbReference type="Pfam" id="PF00072">
    <property type="entry name" value="Response_reg"/>
    <property type="match status" value="1"/>
</dbReference>
<proteinExistence type="predicted"/>
<keyword evidence="1 3" id="KW-0597">Phosphoprotein</keyword>
<dbReference type="InterPro" id="IPR016032">
    <property type="entry name" value="Sig_transdc_resp-reg_C-effctor"/>
</dbReference>
<dbReference type="Proteomes" id="UP001207930">
    <property type="component" value="Unassembled WGS sequence"/>
</dbReference>
<dbReference type="InterPro" id="IPR001789">
    <property type="entry name" value="Sig_transdc_resp-reg_receiver"/>
</dbReference>
<dbReference type="PROSITE" id="PS50043">
    <property type="entry name" value="HTH_LUXR_2"/>
    <property type="match status" value="1"/>
</dbReference>
<dbReference type="InterPro" id="IPR039420">
    <property type="entry name" value="WalR-like"/>
</dbReference>
<evidence type="ECO:0000259" key="5">
    <source>
        <dbReference type="PROSITE" id="PS50110"/>
    </source>
</evidence>
<keyword evidence="7" id="KW-1185">Reference proteome</keyword>
<dbReference type="RefSeq" id="WP_264502362.1">
    <property type="nucleotide sequence ID" value="NZ_JAPDDS010000010.1"/>
</dbReference>
<evidence type="ECO:0000313" key="7">
    <source>
        <dbReference type="Proteomes" id="UP001207930"/>
    </source>
</evidence>
<name>A0ABT3FTU8_9BACT</name>
<dbReference type="PANTHER" id="PTHR43214:SF43">
    <property type="entry name" value="TWO-COMPONENT RESPONSE REGULATOR"/>
    <property type="match status" value="1"/>
</dbReference>
<organism evidence="6 7">
    <name type="scientific">Luteolibacter flavescens</name>
    <dbReference type="NCBI Taxonomy" id="1859460"/>
    <lineage>
        <taxon>Bacteria</taxon>
        <taxon>Pseudomonadati</taxon>
        <taxon>Verrucomicrobiota</taxon>
        <taxon>Verrucomicrobiia</taxon>
        <taxon>Verrucomicrobiales</taxon>
        <taxon>Verrucomicrobiaceae</taxon>
        <taxon>Luteolibacter</taxon>
    </lineage>
</organism>
<dbReference type="InterPro" id="IPR058245">
    <property type="entry name" value="NreC/VraR/RcsB-like_REC"/>
</dbReference>
<feature type="domain" description="HTH luxR-type" evidence="4">
    <location>
        <begin position="151"/>
        <end position="216"/>
    </location>
</feature>
<reference evidence="6 7" key="1">
    <citation type="submission" date="2022-10" db="EMBL/GenBank/DDBJ databases">
        <title>Luteolibacter flavescens strain MCCC 1K03193, whole genome shotgun sequencing project.</title>
        <authorList>
            <person name="Zhao G."/>
            <person name="Shen L."/>
        </authorList>
    </citation>
    <scope>NUCLEOTIDE SEQUENCE [LARGE SCALE GENOMIC DNA]</scope>
    <source>
        <strain evidence="6 7">MCCC 1K03193</strain>
    </source>
</reference>
<dbReference type="InterPro" id="IPR000792">
    <property type="entry name" value="Tscrpt_reg_LuxR_C"/>
</dbReference>
<dbReference type="SMART" id="SM00421">
    <property type="entry name" value="HTH_LUXR"/>
    <property type="match status" value="1"/>
</dbReference>
<feature type="modified residue" description="4-aspartylphosphate" evidence="3">
    <location>
        <position position="63"/>
    </location>
</feature>
<gene>
    <name evidence="6" type="ORF">OKA04_16830</name>
</gene>
<evidence type="ECO:0000313" key="6">
    <source>
        <dbReference type="EMBL" id="MCW1886405.1"/>
    </source>
</evidence>
<dbReference type="Gene3D" id="3.40.50.2300">
    <property type="match status" value="1"/>
</dbReference>
<comment type="caution">
    <text evidence="6">The sequence shown here is derived from an EMBL/GenBank/DDBJ whole genome shotgun (WGS) entry which is preliminary data.</text>
</comment>
<dbReference type="SUPFAM" id="SSF52172">
    <property type="entry name" value="CheY-like"/>
    <property type="match status" value="1"/>
</dbReference>
<dbReference type="InterPro" id="IPR011006">
    <property type="entry name" value="CheY-like_superfamily"/>
</dbReference>
<dbReference type="EMBL" id="JAPDDS010000010">
    <property type="protein sequence ID" value="MCW1886405.1"/>
    <property type="molecule type" value="Genomic_DNA"/>
</dbReference>
<dbReference type="SUPFAM" id="SSF46894">
    <property type="entry name" value="C-terminal effector domain of the bipartite response regulators"/>
    <property type="match status" value="1"/>
</dbReference>
<evidence type="ECO:0000256" key="3">
    <source>
        <dbReference type="PROSITE-ProRule" id="PRU00169"/>
    </source>
</evidence>
<evidence type="ECO:0000256" key="2">
    <source>
        <dbReference type="ARBA" id="ARBA00023125"/>
    </source>
</evidence>
<dbReference type="CDD" id="cd17535">
    <property type="entry name" value="REC_NarL-like"/>
    <property type="match status" value="1"/>
</dbReference>
<dbReference type="CDD" id="cd06170">
    <property type="entry name" value="LuxR_C_like"/>
    <property type="match status" value="1"/>
</dbReference>
<evidence type="ECO:0000259" key="4">
    <source>
        <dbReference type="PROSITE" id="PS50043"/>
    </source>
</evidence>
<feature type="domain" description="Response regulatory" evidence="5">
    <location>
        <begin position="10"/>
        <end position="128"/>
    </location>
</feature>
<evidence type="ECO:0000256" key="1">
    <source>
        <dbReference type="ARBA" id="ARBA00022553"/>
    </source>
</evidence>